<sequence length="682" mass="76128">MERFVTCTPMSVNQGIFDDAPPEMARYRCELTALSHTCNFYFVAIQDTIHIYRPNVLQNPRKAVFVLRPQPSAEGQNTPGYIDPYHPHVFNRILVDYLGNKEVLVAASDDGDVVAYYISTLERAVEEGTDPGSVKPFFVTNVQASAWGLAVHQKARILAVSSNTHNVTIIPFDLDQSGHGVEAMMAVRPPERTTLALETNIPFVTFDNVNLGLAGVTLRTGTIEGRSTVFQYDPSTKWFSESSEFLSHSSEDNDALGRRYRPFDSRAIHGTWGAFFMDPYSGRRAVEPEEAFGDMFVKRAQYKHVDLTFVKVVERKLREKTLYLSCRLPLTLSRFLSEENKDFDAASESCHDTSGSDTPLSLGDEQEDYNHHGQVDMTRTLAGGIDDTPTPAVPNPVSVSVPSGEESQLYLIEPQSDEAVTHESLITLDDPIDSPPEVPQEAAANANAVSGSTNDDAENNAADASAGLIAWAQSEVGGEILNGLGDWINAKVKRTNLPKESPCKRLPDLKAAVIITNLGVYLIQENGETPLISMQAPLYNRHDRIIIPQPTDQTKYYLYIPELSVFAVASNFGRCAIFSITRFLHKDNTWRYGFRQEHLLPTREQEELPFWRKGPINPLVGIAAGPLQGQFDEPDEPEAGQDAYVRRPIVRRWRLFLYYSDHTILTYELAGVFEETLAEFVV</sequence>
<evidence type="ECO:0000313" key="2">
    <source>
        <dbReference type="EMBL" id="KAF2746794.1"/>
    </source>
</evidence>
<accession>A0A6A6VAR0</accession>
<gene>
    <name evidence="2" type="ORF">M011DRAFT_468479</name>
</gene>
<protein>
    <submittedName>
        <fullName evidence="2">Uncharacterized protein</fullName>
    </submittedName>
</protein>
<dbReference type="Pfam" id="PF08728">
    <property type="entry name" value="CRT10"/>
    <property type="match status" value="1"/>
</dbReference>
<dbReference type="EMBL" id="MU006576">
    <property type="protein sequence ID" value="KAF2746794.1"/>
    <property type="molecule type" value="Genomic_DNA"/>
</dbReference>
<dbReference type="AlphaFoldDB" id="A0A6A6VAR0"/>
<evidence type="ECO:0000256" key="1">
    <source>
        <dbReference type="SAM" id="MobiDB-lite"/>
    </source>
</evidence>
<dbReference type="Proteomes" id="UP000799440">
    <property type="component" value="Unassembled WGS sequence"/>
</dbReference>
<reference evidence="2" key="1">
    <citation type="journal article" date="2020" name="Stud. Mycol.">
        <title>101 Dothideomycetes genomes: a test case for predicting lifestyles and emergence of pathogens.</title>
        <authorList>
            <person name="Haridas S."/>
            <person name="Albert R."/>
            <person name="Binder M."/>
            <person name="Bloem J."/>
            <person name="Labutti K."/>
            <person name="Salamov A."/>
            <person name="Andreopoulos B."/>
            <person name="Baker S."/>
            <person name="Barry K."/>
            <person name="Bills G."/>
            <person name="Bluhm B."/>
            <person name="Cannon C."/>
            <person name="Castanera R."/>
            <person name="Culley D."/>
            <person name="Daum C."/>
            <person name="Ezra D."/>
            <person name="Gonzalez J."/>
            <person name="Henrissat B."/>
            <person name="Kuo A."/>
            <person name="Liang C."/>
            <person name="Lipzen A."/>
            <person name="Lutzoni F."/>
            <person name="Magnuson J."/>
            <person name="Mondo S."/>
            <person name="Nolan M."/>
            <person name="Ohm R."/>
            <person name="Pangilinan J."/>
            <person name="Park H.-J."/>
            <person name="Ramirez L."/>
            <person name="Alfaro M."/>
            <person name="Sun H."/>
            <person name="Tritt A."/>
            <person name="Yoshinaga Y."/>
            <person name="Zwiers L.-H."/>
            <person name="Turgeon B."/>
            <person name="Goodwin S."/>
            <person name="Spatafora J."/>
            <person name="Crous P."/>
            <person name="Grigoriev I."/>
        </authorList>
    </citation>
    <scope>NUCLEOTIDE SEQUENCE</scope>
    <source>
        <strain evidence="2">CBS 119925</strain>
    </source>
</reference>
<name>A0A6A6VAR0_9PLEO</name>
<keyword evidence="3" id="KW-1185">Reference proteome</keyword>
<evidence type="ECO:0000313" key="3">
    <source>
        <dbReference type="Proteomes" id="UP000799440"/>
    </source>
</evidence>
<dbReference type="InterPro" id="IPR014839">
    <property type="entry name" value="Crt10"/>
</dbReference>
<feature type="region of interest" description="Disordered" evidence="1">
    <location>
        <begin position="433"/>
        <end position="459"/>
    </location>
</feature>
<proteinExistence type="predicted"/>
<organism evidence="2 3">
    <name type="scientific">Sporormia fimetaria CBS 119925</name>
    <dbReference type="NCBI Taxonomy" id="1340428"/>
    <lineage>
        <taxon>Eukaryota</taxon>
        <taxon>Fungi</taxon>
        <taxon>Dikarya</taxon>
        <taxon>Ascomycota</taxon>
        <taxon>Pezizomycotina</taxon>
        <taxon>Dothideomycetes</taxon>
        <taxon>Pleosporomycetidae</taxon>
        <taxon>Pleosporales</taxon>
        <taxon>Sporormiaceae</taxon>
        <taxon>Sporormia</taxon>
    </lineage>
</organism>
<dbReference type="OrthoDB" id="5591786at2759"/>